<dbReference type="PANTHER" id="PTHR32322:SF18">
    <property type="entry name" value="S-ADENOSYLMETHIONINE_S-ADENOSYLHOMOCYSTEINE TRANSPORTER"/>
    <property type="match status" value="1"/>
</dbReference>
<dbReference type="SUPFAM" id="SSF103481">
    <property type="entry name" value="Multidrug resistance efflux transporter EmrE"/>
    <property type="match status" value="2"/>
</dbReference>
<dbReference type="OrthoDB" id="9805239at2"/>
<feature type="transmembrane region" description="Helical" evidence="7">
    <location>
        <begin position="7"/>
        <end position="25"/>
    </location>
</feature>
<feature type="domain" description="EamA" evidence="8">
    <location>
        <begin position="6"/>
        <end position="139"/>
    </location>
</feature>
<dbReference type="GO" id="GO:0005886">
    <property type="term" value="C:plasma membrane"/>
    <property type="evidence" value="ECO:0007669"/>
    <property type="project" value="UniProtKB-SubCell"/>
</dbReference>
<evidence type="ECO:0000256" key="2">
    <source>
        <dbReference type="ARBA" id="ARBA00007362"/>
    </source>
</evidence>
<dbReference type="InterPro" id="IPR000620">
    <property type="entry name" value="EamA_dom"/>
</dbReference>
<dbReference type="STRING" id="1121298.SAMN05444401_2972"/>
<evidence type="ECO:0000256" key="4">
    <source>
        <dbReference type="ARBA" id="ARBA00022692"/>
    </source>
</evidence>
<keyword evidence="4 7" id="KW-0812">Transmembrane</keyword>
<keyword evidence="5 7" id="KW-1133">Transmembrane helix</keyword>
<feature type="transmembrane region" description="Helical" evidence="7">
    <location>
        <begin position="37"/>
        <end position="55"/>
    </location>
</feature>
<feature type="transmembrane region" description="Helical" evidence="7">
    <location>
        <begin position="268"/>
        <end position="287"/>
    </location>
</feature>
<dbReference type="Proteomes" id="UP000184080">
    <property type="component" value="Unassembled WGS sequence"/>
</dbReference>
<dbReference type="EMBL" id="FQZO01000005">
    <property type="protein sequence ID" value="SHJ42458.1"/>
    <property type="molecule type" value="Genomic_DNA"/>
</dbReference>
<feature type="transmembrane region" description="Helical" evidence="7">
    <location>
        <begin position="67"/>
        <end position="84"/>
    </location>
</feature>
<proteinExistence type="inferred from homology"/>
<feature type="transmembrane region" description="Helical" evidence="7">
    <location>
        <begin position="147"/>
        <end position="168"/>
    </location>
</feature>
<evidence type="ECO:0000259" key="8">
    <source>
        <dbReference type="Pfam" id="PF00892"/>
    </source>
</evidence>
<name>A0A1M6J6X9_9CLOT</name>
<accession>A0A1M6J6X9</accession>
<evidence type="ECO:0000313" key="9">
    <source>
        <dbReference type="EMBL" id="SHJ42458.1"/>
    </source>
</evidence>
<organism evidence="9 10">
    <name type="scientific">Clostridium amylolyticum</name>
    <dbReference type="NCBI Taxonomy" id="1121298"/>
    <lineage>
        <taxon>Bacteria</taxon>
        <taxon>Bacillati</taxon>
        <taxon>Bacillota</taxon>
        <taxon>Clostridia</taxon>
        <taxon>Eubacteriales</taxon>
        <taxon>Clostridiaceae</taxon>
        <taxon>Clostridium</taxon>
    </lineage>
</organism>
<dbReference type="InterPro" id="IPR037185">
    <property type="entry name" value="EmrE-like"/>
</dbReference>
<comment type="similarity">
    <text evidence="2">Belongs to the EamA transporter family.</text>
</comment>
<evidence type="ECO:0000256" key="5">
    <source>
        <dbReference type="ARBA" id="ARBA00022989"/>
    </source>
</evidence>
<dbReference type="AlphaFoldDB" id="A0A1M6J6X9"/>
<evidence type="ECO:0000256" key="1">
    <source>
        <dbReference type="ARBA" id="ARBA00004651"/>
    </source>
</evidence>
<dbReference type="RefSeq" id="WP_073008288.1">
    <property type="nucleotide sequence ID" value="NZ_FQZO01000005.1"/>
</dbReference>
<keyword evidence="3" id="KW-1003">Cell membrane</keyword>
<dbReference type="InterPro" id="IPR050638">
    <property type="entry name" value="AA-Vitamin_Transporters"/>
</dbReference>
<dbReference type="Pfam" id="PF00892">
    <property type="entry name" value="EamA"/>
    <property type="match status" value="2"/>
</dbReference>
<evidence type="ECO:0000256" key="7">
    <source>
        <dbReference type="SAM" id="Phobius"/>
    </source>
</evidence>
<dbReference type="PANTHER" id="PTHR32322">
    <property type="entry name" value="INNER MEMBRANE TRANSPORTER"/>
    <property type="match status" value="1"/>
</dbReference>
<keyword evidence="10" id="KW-1185">Reference proteome</keyword>
<feature type="transmembrane region" description="Helical" evidence="7">
    <location>
        <begin position="189"/>
        <end position="207"/>
    </location>
</feature>
<comment type="subcellular location">
    <subcellularLocation>
        <location evidence="1">Cell membrane</location>
        <topology evidence="1">Multi-pass membrane protein</topology>
    </subcellularLocation>
</comment>
<evidence type="ECO:0000256" key="6">
    <source>
        <dbReference type="ARBA" id="ARBA00023136"/>
    </source>
</evidence>
<feature type="domain" description="EamA" evidence="8">
    <location>
        <begin position="153"/>
        <end position="285"/>
    </location>
</feature>
<evidence type="ECO:0000313" key="10">
    <source>
        <dbReference type="Proteomes" id="UP000184080"/>
    </source>
</evidence>
<evidence type="ECO:0000256" key="3">
    <source>
        <dbReference type="ARBA" id="ARBA00022475"/>
    </source>
</evidence>
<sequence>MNNKRFAHFLALIIMLVWGMSYLSIKVVVSEINPTVSAFYRFFIAAIILFIVLKVKFPQEKVLKEDRLRMALGGLFGVALYFFFENYSVFFTSASNVAILISTIPIFTLFSQRIIFKEKLTLYKVIGAALSVIGIIIIIASKERISLFSTGTLGDLMALGAALCWVVYNVVTSKFKGNYKSITVTTYQAIWGCIFLSPSLLFYKAIIPSRNAVLNLLFLSVFCSCVAYAIYIYCLPKLGPTVLTTYINLQPIVSLISAKLLLQEEVTIYQVFGSLIIIAGVFIVSFGEKLRISKWINFKFSS</sequence>
<feature type="transmembrane region" description="Helical" evidence="7">
    <location>
        <begin position="213"/>
        <end position="235"/>
    </location>
</feature>
<keyword evidence="6 7" id="KW-0472">Membrane</keyword>
<reference evidence="9 10" key="1">
    <citation type="submission" date="2016-11" db="EMBL/GenBank/DDBJ databases">
        <authorList>
            <person name="Jaros S."/>
            <person name="Januszkiewicz K."/>
            <person name="Wedrychowicz H."/>
        </authorList>
    </citation>
    <scope>NUCLEOTIDE SEQUENCE [LARGE SCALE GENOMIC DNA]</scope>
    <source>
        <strain evidence="9 10">DSM 21864</strain>
    </source>
</reference>
<gene>
    <name evidence="9" type="ORF">SAMN05444401_2972</name>
</gene>
<protein>
    <submittedName>
        <fullName evidence="9">Permease of the drug/metabolite transporter (DMT) superfamily</fullName>
    </submittedName>
</protein>
<feature type="transmembrane region" description="Helical" evidence="7">
    <location>
        <begin position="122"/>
        <end position="141"/>
    </location>
</feature>
<feature type="transmembrane region" description="Helical" evidence="7">
    <location>
        <begin position="90"/>
        <end position="110"/>
    </location>
</feature>